<keyword evidence="2" id="KW-1185">Reference proteome</keyword>
<reference evidence="1 2" key="1">
    <citation type="journal article" date="2020" name="Genome Biol. Evol.">
        <title>Comparative genomics of strictly vertically transmitted, feminizing microsporidia endosymbionts of amphipod crustaceans.</title>
        <authorList>
            <person name="Cormier A."/>
            <person name="Chebbi M.A."/>
            <person name="Giraud I."/>
            <person name="Wattier R."/>
            <person name="Teixeira M."/>
            <person name="Gilbert C."/>
            <person name="Rigaud T."/>
            <person name="Cordaux R."/>
        </authorList>
    </citation>
    <scope>NUCLEOTIDE SEQUENCE [LARGE SCALE GENOMIC DNA]</scope>
    <source>
        <strain evidence="1 2">Ou3-Ou53</strain>
    </source>
</reference>
<comment type="caution">
    <text evidence="1">The sequence shown here is derived from an EMBL/GenBank/DDBJ whole genome shotgun (WGS) entry which is preliminary data.</text>
</comment>
<sequence length="450" mass="52546">MLKTDDPYRFIEIVKGEDLVKIYVQADITSLCTLKMLSGILSKEYVKHEAIFIENNQSLELDETKFIYLWHGRVEEGEKENSPPGVHYVNYDIHNTLVDSENRIEYYKEQCGCADNNIDTLINIFYLCKALNYCTEDTLWSVLIPVTFYKTYLFADYNEVKPKEDEDSFSESSEDLEIHNEACNVCRKLQRDISFEVKKIDGEKKDGLVYKKGLKHPLVGFTDIYASLKHDIHFVIINRLLYKKRKDIEDMKIKTYLAHKGVSIKSSQELYSNLPHSTKKFLLRNFQSGYQYYQMKRRALIISAVDMALFLNFFLFKYKTTEAYLVLTKHTSLTSSKTTTAKCVGSMFEIISQIKQSLTAPIKHENVIIYKIKNILGIQNVDCYIRFLYDIFGVYIRARHGDSKFVVVLDTKNEDLILYGVNVDIGSLKLRGILKIDRKRFYRIVVDEER</sequence>
<evidence type="ECO:0000313" key="1">
    <source>
        <dbReference type="EMBL" id="KAF9763352.1"/>
    </source>
</evidence>
<name>A0A9P6GYQ7_9MICR</name>
<dbReference type="AlphaFoldDB" id="A0A9P6GYQ7"/>
<dbReference type="OrthoDB" id="2194671at2759"/>
<protein>
    <submittedName>
        <fullName evidence="1">Uncharacterized protein</fullName>
    </submittedName>
</protein>
<accession>A0A9P6GYQ7</accession>
<dbReference type="Proteomes" id="UP000740883">
    <property type="component" value="Unassembled WGS sequence"/>
</dbReference>
<proteinExistence type="predicted"/>
<gene>
    <name evidence="1" type="ORF">NGRA_1317</name>
</gene>
<dbReference type="EMBL" id="SBJO01000079">
    <property type="protein sequence ID" value="KAF9763352.1"/>
    <property type="molecule type" value="Genomic_DNA"/>
</dbReference>
<organism evidence="1 2">
    <name type="scientific">Nosema granulosis</name>
    <dbReference type="NCBI Taxonomy" id="83296"/>
    <lineage>
        <taxon>Eukaryota</taxon>
        <taxon>Fungi</taxon>
        <taxon>Fungi incertae sedis</taxon>
        <taxon>Microsporidia</taxon>
        <taxon>Nosematidae</taxon>
        <taxon>Nosema</taxon>
    </lineage>
</organism>
<evidence type="ECO:0000313" key="2">
    <source>
        <dbReference type="Proteomes" id="UP000740883"/>
    </source>
</evidence>